<feature type="compositionally biased region" description="Polar residues" evidence="1">
    <location>
        <begin position="1"/>
        <end position="10"/>
    </location>
</feature>
<sequence>MEDGDSTVQSGLRDVGGEHEITRTAEGRVRRPYEQACRALLAVGSHVMPPVDVWQCLATDGQEWERFAAHWEELASDAYAAERGTRRLRRYGHFSLTRTGEISALPHDAFVQPEKSNPLYVDVNRHFEPLTDAFEAEPLLASLLRMLGRLAASLEDAQEWSVKVHPFRVLAHDGSHGQPTPEGRHRDGVTLVTSLLIGRDNATGGESTVYDRDGAELMTTTLSEPGTLLVGDDRATLHGVSPIRPLDATRPARRDVLVTTLTPC</sequence>
<dbReference type="Pfam" id="PF10014">
    <property type="entry name" value="2OG-Fe_Oxy_2"/>
    <property type="match status" value="1"/>
</dbReference>
<proteinExistence type="predicted"/>
<evidence type="ECO:0000313" key="2">
    <source>
        <dbReference type="EMBL" id="GAA0451420.1"/>
    </source>
</evidence>
<evidence type="ECO:0000256" key="1">
    <source>
        <dbReference type="SAM" id="MobiDB-lite"/>
    </source>
</evidence>
<organism evidence="2 3">
    <name type="scientific">Streptomyces olivaceiscleroticus</name>
    <dbReference type="NCBI Taxonomy" id="68245"/>
    <lineage>
        <taxon>Bacteria</taxon>
        <taxon>Bacillati</taxon>
        <taxon>Actinomycetota</taxon>
        <taxon>Actinomycetes</taxon>
        <taxon>Kitasatosporales</taxon>
        <taxon>Streptomycetaceae</taxon>
        <taxon>Streptomyces</taxon>
    </lineage>
</organism>
<dbReference type="InterPro" id="IPR018724">
    <property type="entry name" value="2OG-Fe_dioxygenase"/>
</dbReference>
<gene>
    <name evidence="2" type="ORF">GCM10010361_14380</name>
</gene>
<feature type="compositionally biased region" description="Basic and acidic residues" evidence="1">
    <location>
        <begin position="15"/>
        <end position="27"/>
    </location>
</feature>
<dbReference type="RefSeq" id="WP_346093876.1">
    <property type="nucleotide sequence ID" value="NZ_BAAABY010000009.1"/>
</dbReference>
<dbReference type="Proteomes" id="UP001500909">
    <property type="component" value="Unassembled WGS sequence"/>
</dbReference>
<accession>A0ABP3JIR1</accession>
<reference evidence="3" key="1">
    <citation type="journal article" date="2019" name="Int. J. Syst. Evol. Microbiol.">
        <title>The Global Catalogue of Microorganisms (GCM) 10K type strain sequencing project: providing services to taxonomists for standard genome sequencing and annotation.</title>
        <authorList>
            <consortium name="The Broad Institute Genomics Platform"/>
            <consortium name="The Broad Institute Genome Sequencing Center for Infectious Disease"/>
            <person name="Wu L."/>
            <person name="Ma J."/>
        </authorList>
    </citation>
    <scope>NUCLEOTIDE SEQUENCE [LARGE SCALE GENOMIC DNA]</scope>
    <source>
        <strain evidence="3">JCM 4805</strain>
    </source>
</reference>
<keyword evidence="3" id="KW-1185">Reference proteome</keyword>
<evidence type="ECO:0000313" key="3">
    <source>
        <dbReference type="Proteomes" id="UP001500909"/>
    </source>
</evidence>
<protein>
    <recommendedName>
        <fullName evidence="4">2OG-Fe dioxygenase family protein</fullName>
    </recommendedName>
</protein>
<dbReference type="Gene3D" id="2.60.120.620">
    <property type="entry name" value="q2cbj1_9rhob like domain"/>
    <property type="match status" value="1"/>
</dbReference>
<feature type="region of interest" description="Disordered" evidence="1">
    <location>
        <begin position="1"/>
        <end position="27"/>
    </location>
</feature>
<comment type="caution">
    <text evidence="2">The sequence shown here is derived from an EMBL/GenBank/DDBJ whole genome shotgun (WGS) entry which is preliminary data.</text>
</comment>
<evidence type="ECO:0008006" key="4">
    <source>
        <dbReference type="Google" id="ProtNLM"/>
    </source>
</evidence>
<dbReference type="EMBL" id="BAAABY010000009">
    <property type="protein sequence ID" value="GAA0451420.1"/>
    <property type="molecule type" value="Genomic_DNA"/>
</dbReference>
<name>A0ABP3JIR1_9ACTN</name>